<organism evidence="8 9">
    <name type="scientific">Penicillium malachiteum</name>
    <dbReference type="NCBI Taxonomy" id="1324776"/>
    <lineage>
        <taxon>Eukaryota</taxon>
        <taxon>Fungi</taxon>
        <taxon>Dikarya</taxon>
        <taxon>Ascomycota</taxon>
        <taxon>Pezizomycotina</taxon>
        <taxon>Eurotiomycetes</taxon>
        <taxon>Eurotiomycetidae</taxon>
        <taxon>Eurotiales</taxon>
        <taxon>Aspergillaceae</taxon>
        <taxon>Penicillium</taxon>
    </lineage>
</organism>
<dbReference type="EMBL" id="JAQJAN010000003">
    <property type="protein sequence ID" value="KAJ5734256.1"/>
    <property type="molecule type" value="Genomic_DNA"/>
</dbReference>
<keyword evidence="4" id="KW-0223">Dioxygenase</keyword>
<protein>
    <recommendedName>
        <fullName evidence="7">TauD/TfdA-like domain-containing protein</fullName>
    </recommendedName>
</protein>
<gene>
    <name evidence="8" type="ORF">N7493_003042</name>
</gene>
<reference evidence="8" key="2">
    <citation type="submission" date="2023-01" db="EMBL/GenBank/DDBJ databases">
        <authorList>
            <person name="Petersen C."/>
        </authorList>
    </citation>
    <scope>NUCLEOTIDE SEQUENCE</scope>
    <source>
        <strain evidence="8">IBT 17514</strain>
    </source>
</reference>
<dbReference type="SUPFAM" id="SSF51197">
    <property type="entry name" value="Clavaminate synthase-like"/>
    <property type="match status" value="1"/>
</dbReference>
<comment type="similarity">
    <text evidence="2">Belongs to the TfdA dioxygenase family.</text>
</comment>
<keyword evidence="6" id="KW-0408">Iron</keyword>
<name>A0AAD6HTH5_9EURO</name>
<evidence type="ECO:0000256" key="6">
    <source>
        <dbReference type="ARBA" id="ARBA00023004"/>
    </source>
</evidence>
<evidence type="ECO:0000256" key="4">
    <source>
        <dbReference type="ARBA" id="ARBA00022964"/>
    </source>
</evidence>
<evidence type="ECO:0000313" key="9">
    <source>
        <dbReference type="Proteomes" id="UP001215712"/>
    </source>
</evidence>
<dbReference type="Pfam" id="PF02668">
    <property type="entry name" value="TauD"/>
    <property type="match status" value="1"/>
</dbReference>
<evidence type="ECO:0000256" key="5">
    <source>
        <dbReference type="ARBA" id="ARBA00023002"/>
    </source>
</evidence>
<sequence length="375" mass="42755">MTTLTICSKPLTQPMGSNIDFGVELTGINVESMDDDDFTILRKALYENQVVVIKNQGDLSPRGQYELTRRFDPAAGVYSHGKSIDKRSVLHADLTTIPHQPQVQVIGHGSVKEYEGLTNIQLRHPHHKTFHKEPISAEENDDFTHFYRWHIDSAMYNLDPPLVTSLLAVQVPKGRRQICRYDDGTDTTIDVPLGTTAFFSGYRLYEMLSEEEKLFVRTSKVEYAPHPYIWMSKAKSRSNGLGIVSEGLELSDEELPPFESSKIKTYPMVWKNPVTGKLAMMVYPTCVRKIHLENGEVLDNLPEIRERLYKLQRRAIDPTLIYPHDWQEGDLVLFNNHGVMHSIVGSFKDHEVRIFRQCNMAASRPPMGPDDQISA</sequence>
<keyword evidence="9" id="KW-1185">Reference proteome</keyword>
<dbReference type="InterPro" id="IPR042098">
    <property type="entry name" value="TauD-like_sf"/>
</dbReference>
<feature type="domain" description="TauD/TfdA-like" evidence="7">
    <location>
        <begin position="9"/>
        <end position="358"/>
    </location>
</feature>
<evidence type="ECO:0000313" key="8">
    <source>
        <dbReference type="EMBL" id="KAJ5734256.1"/>
    </source>
</evidence>
<reference evidence="8" key="1">
    <citation type="journal article" date="2023" name="IMA Fungus">
        <title>Comparative genomic study of the Penicillium genus elucidates a diverse pangenome and 15 lateral gene transfer events.</title>
        <authorList>
            <person name="Petersen C."/>
            <person name="Sorensen T."/>
            <person name="Nielsen M.R."/>
            <person name="Sondergaard T.E."/>
            <person name="Sorensen J.L."/>
            <person name="Fitzpatrick D.A."/>
            <person name="Frisvad J.C."/>
            <person name="Nielsen K.L."/>
        </authorList>
    </citation>
    <scope>NUCLEOTIDE SEQUENCE</scope>
    <source>
        <strain evidence="8">IBT 17514</strain>
    </source>
</reference>
<keyword evidence="3" id="KW-0479">Metal-binding</keyword>
<evidence type="ECO:0000256" key="1">
    <source>
        <dbReference type="ARBA" id="ARBA00001954"/>
    </source>
</evidence>
<dbReference type="Proteomes" id="UP001215712">
    <property type="component" value="Unassembled WGS sequence"/>
</dbReference>
<accession>A0AAD6HTH5</accession>
<dbReference type="GO" id="GO:0046872">
    <property type="term" value="F:metal ion binding"/>
    <property type="evidence" value="ECO:0007669"/>
    <property type="project" value="UniProtKB-KW"/>
</dbReference>
<evidence type="ECO:0000256" key="2">
    <source>
        <dbReference type="ARBA" id="ARBA00005896"/>
    </source>
</evidence>
<dbReference type="InterPro" id="IPR051178">
    <property type="entry name" value="TfdA_dioxygenase"/>
</dbReference>
<comment type="cofactor">
    <cofactor evidence="1">
        <name>Fe(2+)</name>
        <dbReference type="ChEBI" id="CHEBI:29033"/>
    </cofactor>
</comment>
<proteinExistence type="inferred from homology"/>
<evidence type="ECO:0000259" key="7">
    <source>
        <dbReference type="Pfam" id="PF02668"/>
    </source>
</evidence>
<dbReference type="AlphaFoldDB" id="A0AAD6HTH5"/>
<evidence type="ECO:0000256" key="3">
    <source>
        <dbReference type="ARBA" id="ARBA00022723"/>
    </source>
</evidence>
<keyword evidence="5" id="KW-0560">Oxidoreductase</keyword>
<dbReference type="Gene3D" id="3.60.130.10">
    <property type="entry name" value="Clavaminate synthase-like"/>
    <property type="match status" value="1"/>
</dbReference>
<dbReference type="GO" id="GO:0051213">
    <property type="term" value="F:dioxygenase activity"/>
    <property type="evidence" value="ECO:0007669"/>
    <property type="project" value="UniProtKB-KW"/>
</dbReference>
<comment type="caution">
    <text evidence="8">The sequence shown here is derived from an EMBL/GenBank/DDBJ whole genome shotgun (WGS) entry which is preliminary data.</text>
</comment>
<dbReference type="PANTHER" id="PTHR43779">
    <property type="entry name" value="DIOXYGENASE RV0097-RELATED"/>
    <property type="match status" value="1"/>
</dbReference>
<dbReference type="InterPro" id="IPR003819">
    <property type="entry name" value="TauD/TfdA-like"/>
</dbReference>
<dbReference type="PANTHER" id="PTHR43779:SF2">
    <property type="entry name" value="ALPHA-KETOGLUTARATE-DEPENDENT XANTHINE DIOXYGENASE XAN1"/>
    <property type="match status" value="1"/>
</dbReference>